<comment type="similarity">
    <text evidence="2">Belongs to the HAD-like hydrolase superfamily. SerB family.</text>
</comment>
<dbReference type="RefSeq" id="WP_277732429.1">
    <property type="nucleotide sequence ID" value="NZ_CP120733.1"/>
</dbReference>
<dbReference type="InterPro" id="IPR050582">
    <property type="entry name" value="HAD-like_SerB"/>
</dbReference>
<gene>
    <name evidence="6" type="ORF">P4S50_19735</name>
</gene>
<dbReference type="Proteomes" id="UP001222800">
    <property type="component" value="Chromosome"/>
</dbReference>
<name>A0ABY8EBY0_9FIRM</name>
<dbReference type="Gene3D" id="3.90.1470.20">
    <property type="match status" value="1"/>
</dbReference>
<keyword evidence="5" id="KW-0460">Magnesium</keyword>
<evidence type="ECO:0000313" key="6">
    <source>
        <dbReference type="EMBL" id="WFD10462.1"/>
    </source>
</evidence>
<evidence type="ECO:0000256" key="4">
    <source>
        <dbReference type="ARBA" id="ARBA00022801"/>
    </source>
</evidence>
<dbReference type="NCBIfam" id="TIGR01488">
    <property type="entry name" value="HAD-SF-IB"/>
    <property type="match status" value="1"/>
</dbReference>
<dbReference type="Gene3D" id="3.40.50.1000">
    <property type="entry name" value="HAD superfamily/HAD-like"/>
    <property type="match status" value="1"/>
</dbReference>
<dbReference type="EC" id="3.1.3.-" evidence="6"/>
<proteinExistence type="inferred from homology"/>
<dbReference type="EMBL" id="CP120733">
    <property type="protein sequence ID" value="WFD10462.1"/>
    <property type="molecule type" value="Genomic_DNA"/>
</dbReference>
<keyword evidence="4 6" id="KW-0378">Hydrolase</keyword>
<keyword evidence="7" id="KW-1185">Reference proteome</keyword>
<evidence type="ECO:0000256" key="1">
    <source>
        <dbReference type="ARBA" id="ARBA00001946"/>
    </source>
</evidence>
<reference evidence="6 7" key="1">
    <citation type="submission" date="2023-03" db="EMBL/GenBank/DDBJ databases">
        <title>Complete genome sequence of Tepidibacter sp. SWIR-1, isolated from a deep-sea hydrothermal vent.</title>
        <authorList>
            <person name="Li X."/>
        </authorList>
    </citation>
    <scope>NUCLEOTIDE SEQUENCE [LARGE SCALE GENOMIC DNA]</scope>
    <source>
        <strain evidence="6 7">SWIR-1</strain>
    </source>
</reference>
<dbReference type="PANTHER" id="PTHR43344">
    <property type="entry name" value="PHOSPHOSERINE PHOSPHATASE"/>
    <property type="match status" value="1"/>
</dbReference>
<dbReference type="InterPro" id="IPR036412">
    <property type="entry name" value="HAD-like_sf"/>
</dbReference>
<sequence>MEYIVICDFDGTITIEDTVNAMADKFAGNEWRKLDEMWMSGKHDAREISQKILGMMKTNEIELKEFVRGIEIDSKFKEFIDYIREKCIEFYIISDGFDFNIDHILEKNNIEGLMSFSNILQFEGSNLLGVYPNANEDCRKCGNCKSNLINDINLDNKKVIYIGDGHSDKCASKKADYIFAKKGLASYLKDNGTEFVEFENFGDVLSGVKKIIS</sequence>
<keyword evidence="3" id="KW-0479">Metal-binding</keyword>
<dbReference type="InterPro" id="IPR006384">
    <property type="entry name" value="HAD_hydro_PyrdxlP_Pase-like"/>
</dbReference>
<dbReference type="GO" id="GO:0016787">
    <property type="term" value="F:hydrolase activity"/>
    <property type="evidence" value="ECO:0007669"/>
    <property type="project" value="UniProtKB-KW"/>
</dbReference>
<dbReference type="InterPro" id="IPR023214">
    <property type="entry name" value="HAD_sf"/>
</dbReference>
<protein>
    <submittedName>
        <fullName evidence="6">MtnX-like HAD-IB family phosphatase</fullName>
        <ecNumber evidence="6">3.1.3.-</ecNumber>
    </submittedName>
</protein>
<comment type="cofactor">
    <cofactor evidence="1">
        <name>Mg(2+)</name>
        <dbReference type="ChEBI" id="CHEBI:18420"/>
    </cofactor>
</comment>
<evidence type="ECO:0000313" key="7">
    <source>
        <dbReference type="Proteomes" id="UP001222800"/>
    </source>
</evidence>
<accession>A0ABY8EBY0</accession>
<dbReference type="PANTHER" id="PTHR43344:SF21">
    <property type="entry name" value="POLYOL PHOSPHATE PHOSPHATASE PYP1"/>
    <property type="match status" value="1"/>
</dbReference>
<dbReference type="Pfam" id="PF06888">
    <property type="entry name" value="Put_Phosphatase"/>
    <property type="match status" value="1"/>
</dbReference>
<evidence type="ECO:0000256" key="5">
    <source>
        <dbReference type="ARBA" id="ARBA00022842"/>
    </source>
</evidence>
<evidence type="ECO:0000256" key="3">
    <source>
        <dbReference type="ARBA" id="ARBA00022723"/>
    </source>
</evidence>
<evidence type="ECO:0000256" key="2">
    <source>
        <dbReference type="ARBA" id="ARBA00009184"/>
    </source>
</evidence>
<dbReference type="InterPro" id="IPR016965">
    <property type="entry name" value="Pase_PHOSPHO-typ"/>
</dbReference>
<dbReference type="NCBIfam" id="TIGR01489">
    <property type="entry name" value="DKMTPPase-SF"/>
    <property type="match status" value="1"/>
</dbReference>
<organism evidence="6 7">
    <name type="scientific">Tepidibacter hydrothermalis</name>
    <dbReference type="NCBI Taxonomy" id="3036126"/>
    <lineage>
        <taxon>Bacteria</taxon>
        <taxon>Bacillati</taxon>
        <taxon>Bacillota</taxon>
        <taxon>Clostridia</taxon>
        <taxon>Peptostreptococcales</taxon>
        <taxon>Peptostreptococcaceae</taxon>
        <taxon>Tepidibacter</taxon>
    </lineage>
</organism>
<dbReference type="SUPFAM" id="SSF56784">
    <property type="entry name" value="HAD-like"/>
    <property type="match status" value="1"/>
</dbReference>